<dbReference type="EMBL" id="JADIKG010000013">
    <property type="protein sequence ID" value="MFK2874631.1"/>
    <property type="molecule type" value="Genomic_DNA"/>
</dbReference>
<name>A0ABW8IXA1_9GAMM</name>
<dbReference type="Pfam" id="PF10009">
    <property type="entry name" value="DUF2252"/>
    <property type="match status" value="1"/>
</dbReference>
<dbReference type="PANTHER" id="PTHR39441">
    <property type="entry name" value="DUF2252 DOMAIN-CONTAINING PROTEIN"/>
    <property type="match status" value="1"/>
</dbReference>
<feature type="region of interest" description="Disordered" evidence="1">
    <location>
        <begin position="1"/>
        <end position="20"/>
    </location>
</feature>
<feature type="compositionally biased region" description="Polar residues" evidence="1">
    <location>
        <begin position="1"/>
        <end position="11"/>
    </location>
</feature>
<comment type="caution">
    <text evidence="2">The sequence shown here is derived from an EMBL/GenBank/DDBJ whole genome shotgun (WGS) entry which is preliminary data.</text>
</comment>
<sequence length="440" mass="49449">MAKSLRSQCPRKSQAGWHAPKHRRDAIETLMANSVGRVPHLVPIRYGRMMESPFAFYRGSAAIMAADLAHTPSTGMHLQVCGDCHLLNFGGYATPERRLVFDINDFDETSVGPWEWDLKRLAASLFIAAQSNGFSKDDGREAAWHATSAYRDRMAEYSEMPLLDAWYDFLDLKKIIEQIVDPDLKKLAKTRLKKATEYTAHTKEFVKLAVAEGSPPRIRDELPLIYHDDSGDPAKRRKELNRGFAHYRDTLQPQRRVLLDRFRLVDVAMKVVGVGSVGTYCGILLLVSGSGDPLFLQFKEARESVIEPYVGASVYKHHGERVVVGQRMMQSASDIFIGWTHGIARQFYVRQLRDAKITPDISVMKPLNLRNYAELCGRALARAHARTGDAVVLAAYLGKSDAFADAITSFAVDYADQNERDHDALIRAVRQGRVEAQVIE</sequence>
<protein>
    <submittedName>
        <fullName evidence="2">DUF2252 domain-containing protein</fullName>
    </submittedName>
</protein>
<keyword evidence="3" id="KW-1185">Reference proteome</keyword>
<dbReference type="Proteomes" id="UP001620405">
    <property type="component" value="Unassembled WGS sequence"/>
</dbReference>
<dbReference type="PANTHER" id="PTHR39441:SF1">
    <property type="entry name" value="DUF2252 DOMAIN-CONTAINING PROTEIN"/>
    <property type="match status" value="1"/>
</dbReference>
<accession>A0ABW8IXA1</accession>
<evidence type="ECO:0000256" key="1">
    <source>
        <dbReference type="SAM" id="MobiDB-lite"/>
    </source>
</evidence>
<proteinExistence type="predicted"/>
<organism evidence="2 3">
    <name type="scientific">Dyella lipolytica</name>
    <dbReference type="NCBI Taxonomy" id="1867835"/>
    <lineage>
        <taxon>Bacteria</taxon>
        <taxon>Pseudomonadati</taxon>
        <taxon>Pseudomonadota</taxon>
        <taxon>Gammaproteobacteria</taxon>
        <taxon>Lysobacterales</taxon>
        <taxon>Rhodanobacteraceae</taxon>
        <taxon>Dyella</taxon>
    </lineage>
</organism>
<evidence type="ECO:0000313" key="3">
    <source>
        <dbReference type="Proteomes" id="UP001620405"/>
    </source>
</evidence>
<evidence type="ECO:0000313" key="2">
    <source>
        <dbReference type="EMBL" id="MFK2874631.1"/>
    </source>
</evidence>
<reference evidence="2 3" key="1">
    <citation type="submission" date="2020-10" db="EMBL/GenBank/DDBJ databases">
        <title>Phylogeny of dyella-like bacteria.</title>
        <authorList>
            <person name="Fu J."/>
        </authorList>
    </citation>
    <scope>NUCLEOTIDE SEQUENCE [LARGE SCALE GENOMIC DNA]</scope>
    <source>
        <strain evidence="2 3">DHOB07</strain>
    </source>
</reference>
<dbReference type="InterPro" id="IPR018721">
    <property type="entry name" value="DUF2252"/>
</dbReference>
<gene>
    <name evidence="2" type="ORF">ISP13_13890</name>
</gene>